<dbReference type="EMBL" id="NHYD01002103">
    <property type="protein sequence ID" value="PPQ88315.1"/>
    <property type="molecule type" value="Genomic_DNA"/>
</dbReference>
<feature type="domain" description="Uracil-DNA glycosylase-like" evidence="4">
    <location>
        <begin position="121"/>
        <end position="305"/>
    </location>
</feature>
<keyword evidence="3" id="KW-0234">DNA repair</keyword>
<dbReference type="GO" id="GO:0008263">
    <property type="term" value="F:pyrimidine-specific mismatch base pair DNA N-glycosylase activity"/>
    <property type="evidence" value="ECO:0007669"/>
    <property type="project" value="TreeGrafter"/>
</dbReference>
<gene>
    <name evidence="5" type="ORF">CVT25_012375</name>
</gene>
<dbReference type="STRING" id="93625.A0A409XC37"/>
<dbReference type="PANTHER" id="PTHR12159:SF9">
    <property type="entry name" value="G_T MISMATCH-SPECIFIC THYMINE DNA GLYCOSYLASE"/>
    <property type="match status" value="1"/>
</dbReference>
<accession>A0A409XC37</accession>
<keyword evidence="1" id="KW-0227">DNA damage</keyword>
<dbReference type="OrthoDB" id="565731at2759"/>
<dbReference type="Pfam" id="PF03167">
    <property type="entry name" value="UDG"/>
    <property type="match status" value="1"/>
</dbReference>
<dbReference type="InterPro" id="IPR015637">
    <property type="entry name" value="MUG/TDG"/>
</dbReference>
<name>A0A409XC37_PSICY</name>
<dbReference type="CDD" id="cd10028">
    <property type="entry name" value="UDG-F2_TDG_MUG"/>
    <property type="match status" value="1"/>
</dbReference>
<sequence length="346" mass="37859">MRTEPDDEELGEEPAAVYTSQRNLFARFAFDASRGRSHSHTAKSPYLTSSLTRVEMGSPASGGPSVLGKRKAEVDEVSTSLTVERKIARKTTEKSRISKLSSSKVKLYDHLRPLEDNLELGLNIVFCGINPGQQSAEIGHHYGNPNNHFWGCLHESGLTNRRLDPREDATLPRDFSIGLTNLVARPTAQQNELSKTEQVAGVSKLLEKVARCKPRVLCFVGLGIADVVRSSISLAVVDPNQGAKSKSKRTTTLKAAVGLQTYKMVHSDSIGDVGFHETLFFAVSSTSGRVVRYQKADKVKQFQDLRDLVTKLEKGTLDTTHIVAIAAPARSSLDSDITGRTDQDIV</sequence>
<evidence type="ECO:0000313" key="5">
    <source>
        <dbReference type="EMBL" id="PPQ88315.1"/>
    </source>
</evidence>
<dbReference type="Proteomes" id="UP000283269">
    <property type="component" value="Unassembled WGS sequence"/>
</dbReference>
<dbReference type="InParanoid" id="A0A409XC37"/>
<evidence type="ECO:0000256" key="3">
    <source>
        <dbReference type="ARBA" id="ARBA00023204"/>
    </source>
</evidence>
<organism evidence="5 6">
    <name type="scientific">Psilocybe cyanescens</name>
    <dbReference type="NCBI Taxonomy" id="93625"/>
    <lineage>
        <taxon>Eukaryota</taxon>
        <taxon>Fungi</taxon>
        <taxon>Dikarya</taxon>
        <taxon>Basidiomycota</taxon>
        <taxon>Agaricomycotina</taxon>
        <taxon>Agaricomycetes</taxon>
        <taxon>Agaricomycetidae</taxon>
        <taxon>Agaricales</taxon>
        <taxon>Agaricineae</taxon>
        <taxon>Strophariaceae</taxon>
        <taxon>Psilocybe</taxon>
    </lineage>
</organism>
<dbReference type="Gene3D" id="3.40.470.10">
    <property type="entry name" value="Uracil-DNA glycosylase-like domain"/>
    <property type="match status" value="1"/>
</dbReference>
<protein>
    <recommendedName>
        <fullName evidence="4">Uracil-DNA glycosylase-like domain-containing protein</fullName>
    </recommendedName>
</protein>
<dbReference type="AlphaFoldDB" id="A0A409XC37"/>
<evidence type="ECO:0000313" key="6">
    <source>
        <dbReference type="Proteomes" id="UP000283269"/>
    </source>
</evidence>
<dbReference type="GO" id="GO:0004844">
    <property type="term" value="F:uracil DNA N-glycosylase activity"/>
    <property type="evidence" value="ECO:0007669"/>
    <property type="project" value="TreeGrafter"/>
</dbReference>
<dbReference type="GO" id="GO:0006285">
    <property type="term" value="P:base-excision repair, AP site formation"/>
    <property type="evidence" value="ECO:0007669"/>
    <property type="project" value="InterPro"/>
</dbReference>
<reference evidence="5 6" key="1">
    <citation type="journal article" date="2018" name="Evol. Lett.">
        <title>Horizontal gene cluster transfer increased hallucinogenic mushroom diversity.</title>
        <authorList>
            <person name="Reynolds H.T."/>
            <person name="Vijayakumar V."/>
            <person name="Gluck-Thaler E."/>
            <person name="Korotkin H.B."/>
            <person name="Matheny P.B."/>
            <person name="Slot J.C."/>
        </authorList>
    </citation>
    <scope>NUCLEOTIDE SEQUENCE [LARGE SCALE GENOMIC DNA]</scope>
    <source>
        <strain evidence="5 6">2631</strain>
    </source>
</reference>
<evidence type="ECO:0000259" key="4">
    <source>
        <dbReference type="Pfam" id="PF03167"/>
    </source>
</evidence>
<dbReference type="PANTHER" id="PTHR12159">
    <property type="entry name" value="G/T AND G/U MISMATCH-SPECIFIC DNA GLYCOSYLASE"/>
    <property type="match status" value="1"/>
</dbReference>
<evidence type="ECO:0000256" key="1">
    <source>
        <dbReference type="ARBA" id="ARBA00022763"/>
    </source>
</evidence>
<evidence type="ECO:0000256" key="2">
    <source>
        <dbReference type="ARBA" id="ARBA00022801"/>
    </source>
</evidence>
<keyword evidence="2" id="KW-0378">Hydrolase</keyword>
<comment type="caution">
    <text evidence="5">The sequence shown here is derived from an EMBL/GenBank/DDBJ whole genome shotgun (WGS) entry which is preliminary data.</text>
</comment>
<keyword evidence="6" id="KW-1185">Reference proteome</keyword>
<proteinExistence type="predicted"/>
<dbReference type="InterPro" id="IPR005122">
    <property type="entry name" value="Uracil-DNA_glycosylase-like"/>
</dbReference>
<dbReference type="SUPFAM" id="SSF52141">
    <property type="entry name" value="Uracil-DNA glycosylase-like"/>
    <property type="match status" value="1"/>
</dbReference>
<dbReference type="InterPro" id="IPR036895">
    <property type="entry name" value="Uracil-DNA_glycosylase-like_sf"/>
</dbReference>